<dbReference type="OrthoDB" id="236690at2"/>
<dbReference type="InterPro" id="IPR012902">
    <property type="entry name" value="N_methyl_site"/>
</dbReference>
<dbReference type="Pfam" id="PF07963">
    <property type="entry name" value="N_methyl"/>
    <property type="match status" value="1"/>
</dbReference>
<evidence type="ECO:0000256" key="1">
    <source>
        <dbReference type="SAM" id="Phobius"/>
    </source>
</evidence>
<dbReference type="InterPro" id="IPR027558">
    <property type="entry name" value="Pre_pil_HX9DG_C"/>
</dbReference>
<dbReference type="NCBIfam" id="TIGR04294">
    <property type="entry name" value="pre_pil_HX9DG"/>
    <property type="match status" value="1"/>
</dbReference>
<evidence type="ECO:0000313" key="3">
    <source>
        <dbReference type="EMBL" id="QDV32523.1"/>
    </source>
</evidence>
<dbReference type="PANTHER" id="PTHR30093:SF2">
    <property type="entry name" value="TYPE II SECRETION SYSTEM PROTEIN H"/>
    <property type="match status" value="1"/>
</dbReference>
<evidence type="ECO:0000313" key="4">
    <source>
        <dbReference type="Proteomes" id="UP000317835"/>
    </source>
</evidence>
<keyword evidence="1" id="KW-0812">Transmembrane</keyword>
<dbReference type="InterPro" id="IPR011453">
    <property type="entry name" value="DUF1559"/>
</dbReference>
<reference evidence="3 4" key="1">
    <citation type="submission" date="2019-02" db="EMBL/GenBank/DDBJ databases">
        <title>Deep-cultivation of Planctomycetes and their phenomic and genomic characterization uncovers novel biology.</title>
        <authorList>
            <person name="Wiegand S."/>
            <person name="Jogler M."/>
            <person name="Boedeker C."/>
            <person name="Pinto D."/>
            <person name="Vollmers J."/>
            <person name="Rivas-Marin E."/>
            <person name="Kohn T."/>
            <person name="Peeters S.H."/>
            <person name="Heuer A."/>
            <person name="Rast P."/>
            <person name="Oberbeckmann S."/>
            <person name="Bunk B."/>
            <person name="Jeske O."/>
            <person name="Meyerdierks A."/>
            <person name="Storesund J.E."/>
            <person name="Kallscheuer N."/>
            <person name="Luecker S."/>
            <person name="Lage O.M."/>
            <person name="Pohl T."/>
            <person name="Merkel B.J."/>
            <person name="Hornburger P."/>
            <person name="Mueller R.-W."/>
            <person name="Bruemmer F."/>
            <person name="Labrenz M."/>
            <person name="Spormann A.M."/>
            <person name="Op den Camp H."/>
            <person name="Overmann J."/>
            <person name="Amann R."/>
            <person name="Jetten M.S.M."/>
            <person name="Mascher T."/>
            <person name="Medema M.H."/>
            <person name="Devos D.P."/>
            <person name="Kaster A.-K."/>
            <person name="Ovreas L."/>
            <person name="Rohde M."/>
            <person name="Galperin M.Y."/>
            <person name="Jogler C."/>
        </authorList>
    </citation>
    <scope>NUCLEOTIDE SEQUENCE [LARGE SCALE GENOMIC DNA]</scope>
    <source>
        <strain evidence="3 4">ElP</strain>
    </source>
</reference>
<dbReference type="EMBL" id="CP036426">
    <property type="protein sequence ID" value="QDV32523.1"/>
    <property type="molecule type" value="Genomic_DNA"/>
</dbReference>
<gene>
    <name evidence="3" type="ORF">ElP_03560</name>
</gene>
<dbReference type="NCBIfam" id="TIGR02532">
    <property type="entry name" value="IV_pilin_GFxxxE"/>
    <property type="match status" value="1"/>
</dbReference>
<keyword evidence="4" id="KW-1185">Reference proteome</keyword>
<organism evidence="3 4">
    <name type="scientific">Tautonia plasticadhaerens</name>
    <dbReference type="NCBI Taxonomy" id="2527974"/>
    <lineage>
        <taxon>Bacteria</taxon>
        <taxon>Pseudomonadati</taxon>
        <taxon>Planctomycetota</taxon>
        <taxon>Planctomycetia</taxon>
        <taxon>Isosphaerales</taxon>
        <taxon>Isosphaeraceae</taxon>
        <taxon>Tautonia</taxon>
    </lineage>
</organism>
<dbReference type="KEGG" id="tpla:ElP_03560"/>
<feature type="domain" description="DUF1559" evidence="2">
    <location>
        <begin position="40"/>
        <end position="355"/>
    </location>
</feature>
<feature type="transmembrane region" description="Helical" evidence="1">
    <location>
        <begin position="15"/>
        <end position="39"/>
    </location>
</feature>
<dbReference type="AlphaFoldDB" id="A0A518GVB4"/>
<dbReference type="Proteomes" id="UP000317835">
    <property type="component" value="Chromosome"/>
</dbReference>
<dbReference type="Gene3D" id="3.30.700.10">
    <property type="entry name" value="Glycoprotein, Type 4 Pilin"/>
    <property type="match status" value="1"/>
</dbReference>
<evidence type="ECO:0000259" key="2">
    <source>
        <dbReference type="Pfam" id="PF07596"/>
    </source>
</evidence>
<dbReference type="SUPFAM" id="SSF54523">
    <property type="entry name" value="Pili subunits"/>
    <property type="match status" value="1"/>
</dbReference>
<dbReference type="PANTHER" id="PTHR30093">
    <property type="entry name" value="GENERAL SECRETION PATHWAY PROTEIN G"/>
    <property type="match status" value="1"/>
</dbReference>
<keyword evidence="1" id="KW-0472">Membrane</keyword>
<name>A0A518GVB4_9BACT</name>
<keyword evidence="1" id="KW-1133">Transmembrane helix</keyword>
<dbReference type="RefSeq" id="WP_145278142.1">
    <property type="nucleotide sequence ID" value="NZ_CP036426.1"/>
</dbReference>
<dbReference type="Pfam" id="PF07596">
    <property type="entry name" value="SBP_bac_10"/>
    <property type="match status" value="1"/>
</dbReference>
<proteinExistence type="predicted"/>
<dbReference type="InterPro" id="IPR045584">
    <property type="entry name" value="Pilin-like"/>
</dbReference>
<protein>
    <recommendedName>
        <fullName evidence="2">DUF1559 domain-containing protein</fullName>
    </recommendedName>
</protein>
<sequence>MKTRSHSSGGGSRPAFTLIELLVVIAIIGVLIALLLPAVQSAREAARRAQCTNNLKQIGLALHNYESTHRCFPMSTTAALPGPGGACQNGLVSWHARILPFLEHRAISGAINFDVGMADDCSGPLLYYAATIGAGHPNATAASAVISTYLCPSDPVGPSDAMGSARPAPENYAGNVGWMPNTTGFTGSGGGRSTHNGLIGLDRPGAPVSWHDPAVSMAEVSDGLSTTAAVAERLITEAADPSDWRAVASGPMATQSFCGGGTGDSKSLSRWQRFCNAVSLPDPGWSIYHGRAWISGWGHTAGTYMHVMKIGERNCHLYGGEDTGEIIVTPSSNHVGGLNVLFGDGSVRFVKQSVSDQIWWSIGSRNGGEVVDASGL</sequence>
<accession>A0A518GVB4</accession>